<reference evidence="2" key="1">
    <citation type="submission" date="2020-02" db="EMBL/GenBank/DDBJ databases">
        <authorList>
            <person name="Meier V. D."/>
        </authorList>
    </citation>
    <scope>NUCLEOTIDE SEQUENCE</scope>
    <source>
        <strain evidence="2">AVDCRST_MAG58</strain>
    </source>
</reference>
<sequence>MGLVATRWRDGIVLEQTHDVALVYGCIGAAISYRFRLLLHRDW</sequence>
<name>A0A6J4R9K6_9ACTN</name>
<evidence type="ECO:0000256" key="1">
    <source>
        <dbReference type="SAM" id="Phobius"/>
    </source>
</evidence>
<evidence type="ECO:0000313" key="2">
    <source>
        <dbReference type="EMBL" id="CAA9459507.1"/>
    </source>
</evidence>
<gene>
    <name evidence="2" type="ORF">AVDCRST_MAG58-2290</name>
</gene>
<keyword evidence="1" id="KW-1133">Transmembrane helix</keyword>
<accession>A0A6J4R9K6</accession>
<proteinExistence type="predicted"/>
<organism evidence="2">
    <name type="scientific">uncultured Rubrobacteraceae bacterium</name>
    <dbReference type="NCBI Taxonomy" id="349277"/>
    <lineage>
        <taxon>Bacteria</taxon>
        <taxon>Bacillati</taxon>
        <taxon>Actinomycetota</taxon>
        <taxon>Rubrobacteria</taxon>
        <taxon>Rubrobacterales</taxon>
        <taxon>Rubrobacteraceae</taxon>
        <taxon>environmental samples</taxon>
    </lineage>
</organism>
<keyword evidence="1" id="KW-0812">Transmembrane</keyword>
<dbReference type="AlphaFoldDB" id="A0A6J4R9K6"/>
<feature type="transmembrane region" description="Helical" evidence="1">
    <location>
        <begin position="20"/>
        <end position="39"/>
    </location>
</feature>
<keyword evidence="1" id="KW-0472">Membrane</keyword>
<protein>
    <submittedName>
        <fullName evidence="2">Uncharacterized protein</fullName>
    </submittedName>
</protein>
<dbReference type="EMBL" id="CADCVF010000046">
    <property type="protein sequence ID" value="CAA9459507.1"/>
    <property type="molecule type" value="Genomic_DNA"/>
</dbReference>